<dbReference type="EMBL" id="KZ819671">
    <property type="protein sequence ID" value="PWN26575.1"/>
    <property type="molecule type" value="Genomic_DNA"/>
</dbReference>
<dbReference type="Gene3D" id="3.40.30.10">
    <property type="entry name" value="Glutaredoxin"/>
    <property type="match status" value="1"/>
</dbReference>
<sequence>MTSATPQSKAVLYSFPGSVWASVPRLCLVEKGYEAHDVEIKTVNLLLGENFSPAYLRINPKATLPTLVVPLAETMSSEMDTKFRAITSTREVLKFLDQSRSAHILDQRGENATANPAPVLAPATVEGNAIAEKFLEMVHGMEADPNFLLLAAKSPEDVKKQAGAMQGTFVKNRHAALQKYRSEAASSSSSTENPRTQQQSAALIKWYDDKLAEEKPLVDAYIRGDAQAIAGLAAAGQKAWQHVPVVLDAIEAELAGQGAAAGDSAAAAASGSAGGPYLLGGQLSLVDLHVGAWLARILAVAEGMAGGAKGIDALKQILAQESGNKGVGARTEAYWKALMGRPSFQEVYKDGLH</sequence>
<dbReference type="InterPro" id="IPR036282">
    <property type="entry name" value="Glutathione-S-Trfase_C_sf"/>
</dbReference>
<evidence type="ECO:0000313" key="3">
    <source>
        <dbReference type="Proteomes" id="UP000245884"/>
    </source>
</evidence>
<dbReference type="SUPFAM" id="SSF52833">
    <property type="entry name" value="Thioredoxin-like"/>
    <property type="match status" value="1"/>
</dbReference>
<gene>
    <name evidence="2" type="ORF">BDZ90DRAFT_221785</name>
</gene>
<dbReference type="SUPFAM" id="SSF47616">
    <property type="entry name" value="GST C-terminal domain-like"/>
    <property type="match status" value="1"/>
</dbReference>
<proteinExistence type="predicted"/>
<keyword evidence="3" id="KW-1185">Reference proteome</keyword>
<dbReference type="CDD" id="cd00299">
    <property type="entry name" value="GST_C_family"/>
    <property type="match status" value="1"/>
</dbReference>
<dbReference type="Proteomes" id="UP000245884">
    <property type="component" value="Unassembled WGS sequence"/>
</dbReference>
<dbReference type="Pfam" id="PF13417">
    <property type="entry name" value="GST_N_3"/>
    <property type="match status" value="1"/>
</dbReference>
<dbReference type="RefSeq" id="XP_025361187.1">
    <property type="nucleotide sequence ID" value="XM_025504495.1"/>
</dbReference>
<dbReference type="Gene3D" id="1.20.1050.10">
    <property type="match status" value="1"/>
</dbReference>
<evidence type="ECO:0000313" key="2">
    <source>
        <dbReference type="EMBL" id="PWN26575.1"/>
    </source>
</evidence>
<dbReference type="PROSITE" id="PS50405">
    <property type="entry name" value="GST_CTER"/>
    <property type="match status" value="1"/>
</dbReference>
<name>A0A316UU03_9BASI</name>
<evidence type="ECO:0000259" key="1">
    <source>
        <dbReference type="PROSITE" id="PS50405"/>
    </source>
</evidence>
<dbReference type="GeneID" id="37026318"/>
<dbReference type="InterPro" id="IPR036249">
    <property type="entry name" value="Thioredoxin-like_sf"/>
</dbReference>
<feature type="domain" description="GST C-terminal" evidence="1">
    <location>
        <begin position="193"/>
        <end position="353"/>
    </location>
</feature>
<organism evidence="2 3">
    <name type="scientific">Jaminaea rosea</name>
    <dbReference type="NCBI Taxonomy" id="1569628"/>
    <lineage>
        <taxon>Eukaryota</taxon>
        <taxon>Fungi</taxon>
        <taxon>Dikarya</taxon>
        <taxon>Basidiomycota</taxon>
        <taxon>Ustilaginomycotina</taxon>
        <taxon>Exobasidiomycetes</taxon>
        <taxon>Microstromatales</taxon>
        <taxon>Microstromatales incertae sedis</taxon>
        <taxon>Jaminaea</taxon>
    </lineage>
</organism>
<dbReference type="AlphaFoldDB" id="A0A316UU03"/>
<dbReference type="InterPro" id="IPR004045">
    <property type="entry name" value="Glutathione_S-Trfase_N"/>
</dbReference>
<dbReference type="OrthoDB" id="412788at2759"/>
<dbReference type="InterPro" id="IPR010987">
    <property type="entry name" value="Glutathione-S-Trfase_C-like"/>
</dbReference>
<reference evidence="2 3" key="1">
    <citation type="journal article" date="2018" name="Mol. Biol. Evol.">
        <title>Broad Genomic Sampling Reveals a Smut Pathogenic Ancestry of the Fungal Clade Ustilaginomycotina.</title>
        <authorList>
            <person name="Kijpornyongpan T."/>
            <person name="Mondo S.J."/>
            <person name="Barry K."/>
            <person name="Sandor L."/>
            <person name="Lee J."/>
            <person name="Lipzen A."/>
            <person name="Pangilinan J."/>
            <person name="LaButti K."/>
            <person name="Hainaut M."/>
            <person name="Henrissat B."/>
            <person name="Grigoriev I.V."/>
            <person name="Spatafora J.W."/>
            <person name="Aime M.C."/>
        </authorList>
    </citation>
    <scope>NUCLEOTIDE SEQUENCE [LARGE SCALE GENOMIC DNA]</scope>
    <source>
        <strain evidence="2 3">MCA 5214</strain>
    </source>
</reference>
<accession>A0A316UU03</accession>
<protein>
    <recommendedName>
        <fullName evidence="1">GST C-terminal domain-containing protein</fullName>
    </recommendedName>
</protein>
<dbReference type="STRING" id="1569628.A0A316UU03"/>